<feature type="domain" description="Tn3 transposase DDE" evidence="5">
    <location>
        <begin position="569"/>
        <end position="958"/>
    </location>
</feature>
<dbReference type="EMBL" id="CP060128">
    <property type="protein sequence ID" value="QNG49805.1"/>
    <property type="molecule type" value="Genomic_DNA"/>
</dbReference>
<evidence type="ECO:0000313" key="7">
    <source>
        <dbReference type="EMBL" id="QNG49341.1"/>
    </source>
</evidence>
<reference evidence="7 9" key="1">
    <citation type="submission" date="2020-07" db="EMBL/GenBank/DDBJ databases">
        <title>Whole genome sequence of Sphingobium yanoikuyae A3.</title>
        <authorList>
            <person name="Han S.-S."/>
        </authorList>
    </citation>
    <scope>NUCLEOTIDE SEQUENCE [LARGE SCALE GENOMIC DNA]</scope>
    <source>
        <strain evidence="7 9">A3</strain>
        <plasmid evidence="7 9">unnamed1</plasmid>
        <plasmid evidence="8 9">unnamed4</plasmid>
    </source>
</reference>
<dbReference type="NCBIfam" id="NF033527">
    <property type="entry name" value="transpos_Tn3"/>
    <property type="match status" value="1"/>
</dbReference>
<dbReference type="EMBL" id="CP060123">
    <property type="protein sequence ID" value="QNG49341.1"/>
    <property type="molecule type" value="Genomic_DNA"/>
</dbReference>
<name>A0A9X7UFE4_SPHYA</name>
<dbReference type="Proteomes" id="UP000515377">
    <property type="component" value="Plasmid unnamed4"/>
</dbReference>
<evidence type="ECO:0000256" key="1">
    <source>
        <dbReference type="ARBA" id="ARBA00009402"/>
    </source>
</evidence>
<evidence type="ECO:0000256" key="4">
    <source>
        <dbReference type="ARBA" id="ARBA00023172"/>
    </source>
</evidence>
<accession>A0A9X7UFE4</accession>
<protein>
    <submittedName>
        <fullName evidence="7">Tn3 family transposase</fullName>
    </submittedName>
</protein>
<geneLocation type="plasmid" evidence="7 9">
    <name>unnamed1</name>
</geneLocation>
<dbReference type="AlphaFoldDB" id="A0A9X7UFE4"/>
<feature type="domain" description="DUF4158" evidence="6">
    <location>
        <begin position="3"/>
        <end position="151"/>
    </location>
</feature>
<evidence type="ECO:0000313" key="9">
    <source>
        <dbReference type="Proteomes" id="UP000515377"/>
    </source>
</evidence>
<geneLocation type="plasmid" evidence="8 9">
    <name>unnamed4</name>
</geneLocation>
<dbReference type="GO" id="GO:0004803">
    <property type="term" value="F:transposase activity"/>
    <property type="evidence" value="ECO:0007669"/>
    <property type="project" value="InterPro"/>
</dbReference>
<keyword evidence="7" id="KW-0614">Plasmid</keyword>
<evidence type="ECO:0000256" key="3">
    <source>
        <dbReference type="ARBA" id="ARBA00023125"/>
    </source>
</evidence>
<dbReference type="InterPro" id="IPR025296">
    <property type="entry name" value="DUF4158"/>
</dbReference>
<keyword evidence="4" id="KW-0233">DNA recombination</keyword>
<evidence type="ECO:0000259" key="5">
    <source>
        <dbReference type="Pfam" id="PF01526"/>
    </source>
</evidence>
<dbReference type="Pfam" id="PF13700">
    <property type="entry name" value="DUF4158"/>
    <property type="match status" value="1"/>
</dbReference>
<dbReference type="GO" id="GO:0003677">
    <property type="term" value="F:DNA binding"/>
    <property type="evidence" value="ECO:0007669"/>
    <property type="project" value="UniProtKB-KW"/>
</dbReference>
<dbReference type="GO" id="GO:0006313">
    <property type="term" value="P:DNA transposition"/>
    <property type="evidence" value="ECO:0007669"/>
    <property type="project" value="InterPro"/>
</dbReference>
<evidence type="ECO:0000259" key="6">
    <source>
        <dbReference type="Pfam" id="PF13700"/>
    </source>
</evidence>
<dbReference type="InterPro" id="IPR047653">
    <property type="entry name" value="Tn3-like_transpos"/>
</dbReference>
<evidence type="ECO:0000313" key="8">
    <source>
        <dbReference type="EMBL" id="QNG49805.1"/>
    </source>
</evidence>
<keyword evidence="2" id="KW-0815">Transposition</keyword>
<sequence length="974" mass="108842">MKRLWSADELGELWTLSPDDVAFIADNADAGRLGLACQLTFWRSQGRFPDEEADLAPAVIAHLADQIGVAADVESYAFTGRSGRRHRQRVLDHLAVGTFDHAAEAAFRSWLLSDILPREPTPSALEDEITGWFAARRVVRPGSYRLDRLVRSLRSSHDDAMLAGVYDRLDDGSRARLNALLADDGEGAGYTRLSADPGKPGLDSLLAEVAKLDLVRGLGLSAALLGDVHPDLVKRFRRRAAVESAWELRRHPDRIRLPLLTFYCVPREAEIVDGLVDLLIQITHRITVKAERRVVTELLEEAKAVRGKSGILFKVASAVTGAPDGSVREVIFPVVDERTFQALVKEALATGSAPSRRVHKAVRASYGAYYRRMMPKLLAALDFRSNNSAHKPLTDALVKIRAAENDGRQYFSTAEVAIDGVVRPKWRDIVIEEAPDGSERVNRINYEICVLQTLREKLRCKEVWVAGAGRFRNPDDDLPADFNERRAECYERLGLTTDARAFTDSVKAEMEQALAMLDRGMPGNTRVKLNPRRRHPIVVTPLDPLPAPPTLEALGGELGRRWPMTGLLDILKEADLRIGFTQAFSTAASRAATDPDDVRRRLLLCLYGLGTNAGLKRLVVGDHGFTYKELLHTRRRYIDAESLRDATRRVVNATLAARDPAVWGEGTTACASDSTHFAAFDQNLMTEWHVRYGGRGVMIYWHVERQSVCIHSRLKRCSSSEVASMIEGVLAHDTEMEIDRQYVDSHGQSEVAFAFCKLLGFQLLPRLKAIAGQKLYLPGPGTADDYPNLACILTRPIDWPLIERQYDEMVRYTTAMAERTADPEAILRRFTRNNVQHPTYKALAELGKAMKTAFLCCYLHDEALRREINEGLNVVETWNSANGFIFFGRGGEVASNRLDEQQASVAALHLLQSCLVYVNTLMLQRVLAEERWRGRMTAADERGLTPLIWAHVSPYGAFDLNMERRLDIEARIAA</sequence>
<dbReference type="Proteomes" id="UP000515377">
    <property type="component" value="Plasmid unnamed1"/>
</dbReference>
<keyword evidence="3" id="KW-0238">DNA-binding</keyword>
<comment type="similarity">
    <text evidence="1">Belongs to the transposase 7 family.</text>
</comment>
<proteinExistence type="inferred from homology"/>
<organism evidence="7 9">
    <name type="scientific">Sphingobium yanoikuyae</name>
    <name type="common">Sphingomonas yanoikuyae</name>
    <dbReference type="NCBI Taxonomy" id="13690"/>
    <lineage>
        <taxon>Bacteria</taxon>
        <taxon>Pseudomonadati</taxon>
        <taxon>Pseudomonadota</taxon>
        <taxon>Alphaproteobacteria</taxon>
        <taxon>Sphingomonadales</taxon>
        <taxon>Sphingomonadaceae</taxon>
        <taxon>Sphingobium</taxon>
    </lineage>
</organism>
<evidence type="ECO:0000256" key="2">
    <source>
        <dbReference type="ARBA" id="ARBA00022578"/>
    </source>
</evidence>
<dbReference type="InterPro" id="IPR002513">
    <property type="entry name" value="Tn3_Tnp_DDE_dom"/>
</dbReference>
<dbReference type="Pfam" id="PF01526">
    <property type="entry name" value="DDE_Tnp_Tn3"/>
    <property type="match status" value="1"/>
</dbReference>
<gene>
    <name evidence="7" type="ORF">H3V42_31195</name>
    <name evidence="8" type="ORF">H3V42_33855</name>
</gene>